<sequence>MYTLPAGGAAFTVDKLQQAYVADSSNAVTKYSPSGQEQFRYYDNSRGRLGYIDATDPFNLLLFYPDLQAIVLLDRTLNERGVLPLFAAGVLQASAAALARDNNIWVYDEVAFRLLKLGPDGAVLADSGNLSALLPDPPRRGAQLMARGNWVYLNAPGQGIYVFDNFTQFHERLPFEEVAHFELSGERLYLYGEKGRIRAYHTRLLREVELQLNTEGAKLCRLQNGRFYRMGQNGAVQAFLLRTAGK</sequence>
<keyword evidence="2" id="KW-1185">Reference proteome</keyword>
<evidence type="ECO:0000313" key="2">
    <source>
        <dbReference type="Proteomes" id="UP000321580"/>
    </source>
</evidence>
<accession>A0A5C6RJ19</accession>
<dbReference type="EMBL" id="VOOR01000049">
    <property type="protein sequence ID" value="TXB61680.1"/>
    <property type="molecule type" value="Genomic_DNA"/>
</dbReference>
<evidence type="ECO:0008006" key="3">
    <source>
        <dbReference type="Google" id="ProtNLM"/>
    </source>
</evidence>
<evidence type="ECO:0000313" key="1">
    <source>
        <dbReference type="EMBL" id="TXB61680.1"/>
    </source>
</evidence>
<dbReference type="AlphaFoldDB" id="A0A5C6RJ19"/>
<protein>
    <recommendedName>
        <fullName evidence="3">WG repeat-containing protein</fullName>
    </recommendedName>
</protein>
<organism evidence="1 2">
    <name type="scientific">Phaeodactylibacter luteus</name>
    <dbReference type="NCBI Taxonomy" id="1564516"/>
    <lineage>
        <taxon>Bacteria</taxon>
        <taxon>Pseudomonadati</taxon>
        <taxon>Bacteroidota</taxon>
        <taxon>Saprospiria</taxon>
        <taxon>Saprospirales</taxon>
        <taxon>Haliscomenobacteraceae</taxon>
        <taxon>Phaeodactylibacter</taxon>
    </lineage>
</organism>
<comment type="caution">
    <text evidence="1">The sequence shown here is derived from an EMBL/GenBank/DDBJ whole genome shotgun (WGS) entry which is preliminary data.</text>
</comment>
<gene>
    <name evidence="1" type="ORF">FRY97_18030</name>
</gene>
<reference evidence="1 2" key="1">
    <citation type="submission" date="2019-08" db="EMBL/GenBank/DDBJ databases">
        <title>Genome of Phaeodactylibacter luteus.</title>
        <authorList>
            <person name="Bowman J.P."/>
        </authorList>
    </citation>
    <scope>NUCLEOTIDE SEQUENCE [LARGE SCALE GENOMIC DNA]</scope>
    <source>
        <strain evidence="1 2">KCTC 42180</strain>
    </source>
</reference>
<proteinExistence type="predicted"/>
<name>A0A5C6RJ19_9BACT</name>
<dbReference type="SUPFAM" id="SSF101898">
    <property type="entry name" value="NHL repeat"/>
    <property type="match status" value="1"/>
</dbReference>
<dbReference type="Proteomes" id="UP000321580">
    <property type="component" value="Unassembled WGS sequence"/>
</dbReference>